<accession>A0ABU1TM11</accession>
<feature type="transmembrane region" description="Helical" evidence="5">
    <location>
        <begin position="167"/>
        <end position="186"/>
    </location>
</feature>
<keyword evidence="7" id="KW-0436">Ligase</keyword>
<evidence type="ECO:0000256" key="2">
    <source>
        <dbReference type="ARBA" id="ARBA00022692"/>
    </source>
</evidence>
<name>A0ABU1TM11_9FLAO</name>
<dbReference type="InterPro" id="IPR051533">
    <property type="entry name" value="WaaL-like"/>
</dbReference>
<dbReference type="PANTHER" id="PTHR37422:SF13">
    <property type="entry name" value="LIPOPOLYSACCHARIDE BIOSYNTHESIS PROTEIN PA4999-RELATED"/>
    <property type="match status" value="1"/>
</dbReference>
<feature type="transmembrane region" description="Helical" evidence="5">
    <location>
        <begin position="84"/>
        <end position="102"/>
    </location>
</feature>
<feature type="transmembrane region" description="Helical" evidence="5">
    <location>
        <begin position="135"/>
        <end position="155"/>
    </location>
</feature>
<feature type="transmembrane region" description="Helical" evidence="5">
    <location>
        <begin position="382"/>
        <end position="401"/>
    </location>
</feature>
<feature type="transmembrane region" description="Helical" evidence="5">
    <location>
        <begin position="12"/>
        <end position="29"/>
    </location>
</feature>
<dbReference type="InterPro" id="IPR007016">
    <property type="entry name" value="O-antigen_ligase-rel_domated"/>
</dbReference>
<dbReference type="RefSeq" id="WP_310024932.1">
    <property type="nucleotide sequence ID" value="NZ_JAVDVI010000003.1"/>
</dbReference>
<comment type="caution">
    <text evidence="7">The sequence shown here is derived from an EMBL/GenBank/DDBJ whole genome shotgun (WGS) entry which is preliminary data.</text>
</comment>
<feature type="transmembrane region" description="Helical" evidence="5">
    <location>
        <begin position="257"/>
        <end position="275"/>
    </location>
</feature>
<evidence type="ECO:0000313" key="7">
    <source>
        <dbReference type="EMBL" id="MDR6967005.1"/>
    </source>
</evidence>
<sequence length="452" mass="50657">MLARQLNTTKDYYLILLFLHILIGFSVFLFKPLSIVYAVAISAIGFIDILKNKNKNNQVLCWCAYVVCAEVFLRMTKGNIGNEFGKYVVMIFVLMGIYYKSFSKNAIPIWIFLLLLIPGIVISTTVLNLETNVRKAIIFNISGPVCLGISAIYCYQRVVTPKQIENLFKMMTFPIITTLAYLYFYTPSIRDLVVGTASNSATSGGFGPNQVSTILGLGMFVFFVRTIFYSKNIYLQALNGFLLLLATYRGLITFSRGGVITGGIMILLLLGKLFIVGNSRGKMKLMVVFGAAIFALIGIWGYSSYQTNGLIERRYANEDALGREKDNLLSGREILIETELNMFLDNPIFGIGVGKNKETRKELTGLELASHNELTRMLAEHGSLGILALLILFATPFLLSVNNPQNLYMYSFFIFWLLTINHAAMRLAAPAFIYALTLLKFTSFEEPALHRK</sequence>
<gene>
    <name evidence="7" type="ORF">J2X31_001005</name>
</gene>
<evidence type="ECO:0000259" key="6">
    <source>
        <dbReference type="Pfam" id="PF04932"/>
    </source>
</evidence>
<evidence type="ECO:0000256" key="4">
    <source>
        <dbReference type="ARBA" id="ARBA00023136"/>
    </source>
</evidence>
<feature type="transmembrane region" description="Helical" evidence="5">
    <location>
        <begin position="233"/>
        <end position="251"/>
    </location>
</feature>
<keyword evidence="8" id="KW-1185">Reference proteome</keyword>
<protein>
    <submittedName>
        <fullName evidence="7">O-antigen ligase</fullName>
    </submittedName>
</protein>
<feature type="transmembrane region" description="Helical" evidence="5">
    <location>
        <begin position="287"/>
        <end position="305"/>
    </location>
</feature>
<evidence type="ECO:0000256" key="5">
    <source>
        <dbReference type="SAM" id="Phobius"/>
    </source>
</evidence>
<comment type="subcellular location">
    <subcellularLocation>
        <location evidence="1">Membrane</location>
        <topology evidence="1">Multi-pass membrane protein</topology>
    </subcellularLocation>
</comment>
<feature type="transmembrane region" description="Helical" evidence="5">
    <location>
        <begin position="35"/>
        <end position="52"/>
    </location>
</feature>
<keyword evidence="4 5" id="KW-0472">Membrane</keyword>
<organism evidence="7 8">
    <name type="scientific">Flavobacterium arsenatis</name>
    <dbReference type="NCBI Taxonomy" id="1484332"/>
    <lineage>
        <taxon>Bacteria</taxon>
        <taxon>Pseudomonadati</taxon>
        <taxon>Bacteroidota</taxon>
        <taxon>Flavobacteriia</taxon>
        <taxon>Flavobacteriales</taxon>
        <taxon>Flavobacteriaceae</taxon>
        <taxon>Flavobacterium</taxon>
    </lineage>
</organism>
<feature type="domain" description="O-antigen ligase-related" evidence="6">
    <location>
        <begin position="242"/>
        <end position="390"/>
    </location>
</feature>
<dbReference type="Pfam" id="PF04932">
    <property type="entry name" value="Wzy_C"/>
    <property type="match status" value="1"/>
</dbReference>
<keyword evidence="2 5" id="KW-0812">Transmembrane</keyword>
<proteinExistence type="predicted"/>
<evidence type="ECO:0000256" key="3">
    <source>
        <dbReference type="ARBA" id="ARBA00022989"/>
    </source>
</evidence>
<feature type="transmembrane region" description="Helical" evidence="5">
    <location>
        <begin position="413"/>
        <end position="436"/>
    </location>
</feature>
<dbReference type="GO" id="GO:0016874">
    <property type="term" value="F:ligase activity"/>
    <property type="evidence" value="ECO:0007669"/>
    <property type="project" value="UniProtKB-KW"/>
</dbReference>
<dbReference type="EMBL" id="JAVDVI010000003">
    <property type="protein sequence ID" value="MDR6967005.1"/>
    <property type="molecule type" value="Genomic_DNA"/>
</dbReference>
<feature type="transmembrane region" description="Helical" evidence="5">
    <location>
        <begin position="206"/>
        <end position="224"/>
    </location>
</feature>
<evidence type="ECO:0000256" key="1">
    <source>
        <dbReference type="ARBA" id="ARBA00004141"/>
    </source>
</evidence>
<reference evidence="7 8" key="1">
    <citation type="submission" date="2023-07" db="EMBL/GenBank/DDBJ databases">
        <title>Sorghum-associated microbial communities from plants grown in Nebraska, USA.</title>
        <authorList>
            <person name="Schachtman D."/>
        </authorList>
    </citation>
    <scope>NUCLEOTIDE SEQUENCE [LARGE SCALE GENOMIC DNA]</scope>
    <source>
        <strain evidence="7 8">3773</strain>
    </source>
</reference>
<evidence type="ECO:0000313" key="8">
    <source>
        <dbReference type="Proteomes" id="UP001255185"/>
    </source>
</evidence>
<feature type="transmembrane region" description="Helical" evidence="5">
    <location>
        <begin position="109"/>
        <end position="129"/>
    </location>
</feature>
<dbReference type="Proteomes" id="UP001255185">
    <property type="component" value="Unassembled WGS sequence"/>
</dbReference>
<keyword evidence="3 5" id="KW-1133">Transmembrane helix</keyword>
<dbReference type="PANTHER" id="PTHR37422">
    <property type="entry name" value="TEICHURONIC ACID BIOSYNTHESIS PROTEIN TUAE"/>
    <property type="match status" value="1"/>
</dbReference>